<dbReference type="Proteomes" id="UP000494363">
    <property type="component" value="Unassembled WGS sequence"/>
</dbReference>
<dbReference type="EMBL" id="CADIKH010000218">
    <property type="protein sequence ID" value="CAB3774974.1"/>
    <property type="molecule type" value="Genomic_DNA"/>
</dbReference>
<dbReference type="InterPro" id="IPR032710">
    <property type="entry name" value="NTF2-like_dom_sf"/>
</dbReference>
<dbReference type="PANTHER" id="PTHR41542:SF1">
    <property type="entry name" value="BLL5807 PROTEIN"/>
    <property type="match status" value="1"/>
</dbReference>
<dbReference type="Gene3D" id="3.10.450.240">
    <property type="match status" value="1"/>
</dbReference>
<dbReference type="PANTHER" id="PTHR41542">
    <property type="entry name" value="BLL5807 PROTEIN"/>
    <property type="match status" value="1"/>
</dbReference>
<gene>
    <name evidence="2" type="ORF">LMG29542_08356</name>
</gene>
<evidence type="ECO:0000313" key="2">
    <source>
        <dbReference type="EMBL" id="CAB3774974.1"/>
    </source>
</evidence>
<dbReference type="AlphaFoldDB" id="A0A6J5F910"/>
<dbReference type="SUPFAM" id="SSF54427">
    <property type="entry name" value="NTF2-like"/>
    <property type="match status" value="1"/>
</dbReference>
<dbReference type="SMART" id="SM00978">
    <property type="entry name" value="Tim44"/>
    <property type="match status" value="1"/>
</dbReference>
<dbReference type="InterPro" id="IPR007379">
    <property type="entry name" value="Tim44-like_dom"/>
</dbReference>
<feature type="domain" description="Tim44-like" evidence="1">
    <location>
        <begin position="1"/>
        <end position="122"/>
    </location>
</feature>
<name>A0A6J5F910_9BURK</name>
<sequence length="124" mass="14593">MKNDKRTDSFLTFARTSFLLMQRLWDAGDMEQIRKLVSARLQSRLERDLAARGDRINHTEVKRLDLELIPNSADEIGATVSVRFRGEMREDTDAAIERFEDIWHFLRIDNNEDGWQIDDIEIVI</sequence>
<dbReference type="RefSeq" id="WP_175233389.1">
    <property type="nucleotide sequence ID" value="NZ_CADIKH010000218.1"/>
</dbReference>
<protein>
    <recommendedName>
        <fullName evidence="1">Tim44-like domain-containing protein</fullName>
    </recommendedName>
</protein>
<proteinExistence type="predicted"/>
<organism evidence="2 3">
    <name type="scientific">Paraburkholderia humisilvae</name>
    <dbReference type="NCBI Taxonomy" id="627669"/>
    <lineage>
        <taxon>Bacteria</taxon>
        <taxon>Pseudomonadati</taxon>
        <taxon>Pseudomonadota</taxon>
        <taxon>Betaproteobacteria</taxon>
        <taxon>Burkholderiales</taxon>
        <taxon>Burkholderiaceae</taxon>
        <taxon>Paraburkholderia</taxon>
    </lineage>
</organism>
<evidence type="ECO:0000313" key="3">
    <source>
        <dbReference type="Proteomes" id="UP000494363"/>
    </source>
</evidence>
<dbReference type="Pfam" id="PF04280">
    <property type="entry name" value="Tim44"/>
    <property type="match status" value="1"/>
</dbReference>
<accession>A0A6J5F910</accession>
<keyword evidence="3" id="KW-1185">Reference proteome</keyword>
<reference evidence="2 3" key="1">
    <citation type="submission" date="2020-04" db="EMBL/GenBank/DDBJ databases">
        <authorList>
            <person name="De Canck E."/>
        </authorList>
    </citation>
    <scope>NUCLEOTIDE SEQUENCE [LARGE SCALE GENOMIC DNA]</scope>
    <source>
        <strain evidence="2 3">LMG 29542</strain>
    </source>
</reference>
<evidence type="ECO:0000259" key="1">
    <source>
        <dbReference type="SMART" id="SM00978"/>
    </source>
</evidence>